<dbReference type="PANTHER" id="PTHR46767:SF1">
    <property type="entry name" value="LIM DOMAIN ONLY PROTEIN 7"/>
    <property type="match status" value="1"/>
</dbReference>
<dbReference type="GO" id="GO:0023051">
    <property type="term" value="P:regulation of signaling"/>
    <property type="evidence" value="ECO:0007669"/>
    <property type="project" value="InterPro"/>
</dbReference>
<dbReference type="Pfam" id="PF00595">
    <property type="entry name" value="PDZ"/>
    <property type="match status" value="1"/>
</dbReference>
<evidence type="ECO:0000313" key="4">
    <source>
        <dbReference type="Proteomes" id="UP000261660"/>
    </source>
</evidence>
<keyword evidence="4" id="KW-1185">Reference proteome</keyword>
<dbReference type="InterPro" id="IPR029978">
    <property type="entry name" value="LMO-7"/>
</dbReference>
<dbReference type="Ensembl" id="ENSLBET00000036254.1">
    <property type="protein sequence ID" value="ENSLBEP00000034767.1"/>
    <property type="gene ID" value="ENSLBEG00000026115.1"/>
</dbReference>
<dbReference type="GeneTree" id="ENSGT00950000183159"/>
<reference evidence="3" key="2">
    <citation type="submission" date="2025-09" db="UniProtKB">
        <authorList>
            <consortium name="Ensembl"/>
        </authorList>
    </citation>
    <scope>IDENTIFICATION</scope>
</reference>
<organism evidence="3 4">
    <name type="scientific">Labrus bergylta</name>
    <name type="common">ballan wrasse</name>
    <dbReference type="NCBI Taxonomy" id="56723"/>
    <lineage>
        <taxon>Eukaryota</taxon>
        <taxon>Metazoa</taxon>
        <taxon>Chordata</taxon>
        <taxon>Craniata</taxon>
        <taxon>Vertebrata</taxon>
        <taxon>Euteleostomi</taxon>
        <taxon>Actinopterygii</taxon>
        <taxon>Neopterygii</taxon>
        <taxon>Teleostei</taxon>
        <taxon>Neoteleostei</taxon>
        <taxon>Acanthomorphata</taxon>
        <taxon>Eupercaria</taxon>
        <taxon>Labriformes</taxon>
        <taxon>Labridae</taxon>
        <taxon>Labrus</taxon>
    </lineage>
</organism>
<evidence type="ECO:0000259" key="2">
    <source>
        <dbReference type="PROSITE" id="PS50106"/>
    </source>
</evidence>
<dbReference type="SUPFAM" id="SSF50156">
    <property type="entry name" value="PDZ domain-like"/>
    <property type="match status" value="1"/>
</dbReference>
<protein>
    <recommendedName>
        <fullName evidence="2">PDZ domain-containing protein</fullName>
    </recommendedName>
</protein>
<dbReference type="PANTHER" id="PTHR46767">
    <property type="entry name" value="LIM DOMAIN ONLY PROTEIN 7"/>
    <property type="match status" value="1"/>
</dbReference>
<dbReference type="Gene3D" id="2.30.42.10">
    <property type="match status" value="1"/>
</dbReference>
<dbReference type="AlphaFoldDB" id="A0A3Q3GLU5"/>
<reference evidence="3" key="1">
    <citation type="submission" date="2025-08" db="UniProtKB">
        <authorList>
            <consortium name="Ensembl"/>
        </authorList>
    </citation>
    <scope>IDENTIFICATION</scope>
</reference>
<proteinExistence type="predicted"/>
<feature type="domain" description="PDZ" evidence="2">
    <location>
        <begin position="89"/>
        <end position="169"/>
    </location>
</feature>
<evidence type="ECO:0000313" key="3">
    <source>
        <dbReference type="Ensembl" id="ENSLBEP00000034767.1"/>
    </source>
</evidence>
<dbReference type="PROSITE" id="PS50106">
    <property type="entry name" value="PDZ"/>
    <property type="match status" value="1"/>
</dbReference>
<accession>A0A3Q3GLU5</accession>
<dbReference type="InterPro" id="IPR001478">
    <property type="entry name" value="PDZ"/>
</dbReference>
<evidence type="ECO:0000256" key="1">
    <source>
        <dbReference type="SAM" id="MobiDB-lite"/>
    </source>
</evidence>
<dbReference type="GO" id="GO:0030155">
    <property type="term" value="P:regulation of cell adhesion"/>
    <property type="evidence" value="ECO:0007669"/>
    <property type="project" value="InterPro"/>
</dbReference>
<sequence>YQRSDSARLTSVVAPRPFGTQSSRITSLPRPFTDESQKRLNGGADVSKKSTVPSRYHQFMTSEDEARSQSSSAHSSEDEDEEEDFCEMRISLNQKPNSSTDFGFQATWDSTGACVTSIQPSPAEMCQLQLGDKVLAVNRHQVAGMSYTDWKSCMDEALQDGSLIMDIRRHGQNSSDKNIVSPSLDFTSQDVASNGVNGGFREELVTMRNKSEPLSLKNLKRRSEFFE</sequence>
<dbReference type="Proteomes" id="UP000261660">
    <property type="component" value="Unplaced"/>
</dbReference>
<name>A0A3Q3GLU5_9LABR</name>
<dbReference type="STRING" id="56723.ENSLBEP00000034767"/>
<feature type="region of interest" description="Disordered" evidence="1">
    <location>
        <begin position="1"/>
        <end position="85"/>
    </location>
</feature>
<dbReference type="InParanoid" id="A0A3Q3GLU5"/>
<dbReference type="InterPro" id="IPR036034">
    <property type="entry name" value="PDZ_sf"/>
</dbReference>